<proteinExistence type="predicted"/>
<dbReference type="InterPro" id="IPR050849">
    <property type="entry name" value="HAD-like_hydrolase_phosphatase"/>
</dbReference>
<keyword evidence="3" id="KW-1185">Reference proteome</keyword>
<evidence type="ECO:0000313" key="3">
    <source>
        <dbReference type="Proteomes" id="UP000599312"/>
    </source>
</evidence>
<evidence type="ECO:0000256" key="1">
    <source>
        <dbReference type="ARBA" id="ARBA00022801"/>
    </source>
</evidence>
<gene>
    <name evidence="2" type="ORF">I2H38_18035</name>
</gene>
<protein>
    <submittedName>
        <fullName evidence="2">MtnX-like HAD-IB family phosphatase</fullName>
        <ecNumber evidence="2">3.1.3.-</ecNumber>
    </submittedName>
</protein>
<accession>A0A931BPW5</accession>
<dbReference type="Gene3D" id="3.40.50.1000">
    <property type="entry name" value="HAD superfamily/HAD-like"/>
    <property type="match status" value="1"/>
</dbReference>
<dbReference type="Pfam" id="PF12710">
    <property type="entry name" value="HAD"/>
    <property type="match status" value="1"/>
</dbReference>
<dbReference type="NCBIfam" id="TIGR01488">
    <property type="entry name" value="HAD-SF-IB"/>
    <property type="match status" value="1"/>
</dbReference>
<dbReference type="RefSeq" id="WP_196273269.1">
    <property type="nucleotide sequence ID" value="NZ_JADQDO010000011.1"/>
</dbReference>
<organism evidence="2 3">
    <name type="scientific">Microvirga alba</name>
    <dbReference type="NCBI Taxonomy" id="2791025"/>
    <lineage>
        <taxon>Bacteria</taxon>
        <taxon>Pseudomonadati</taxon>
        <taxon>Pseudomonadota</taxon>
        <taxon>Alphaproteobacteria</taxon>
        <taxon>Hyphomicrobiales</taxon>
        <taxon>Methylobacteriaceae</taxon>
        <taxon>Microvirga</taxon>
    </lineage>
</organism>
<comment type="caution">
    <text evidence="2">The sequence shown here is derived from an EMBL/GenBank/DDBJ whole genome shotgun (WGS) entry which is preliminary data.</text>
</comment>
<dbReference type="GO" id="GO:0016791">
    <property type="term" value="F:phosphatase activity"/>
    <property type="evidence" value="ECO:0007669"/>
    <property type="project" value="InterPro"/>
</dbReference>
<dbReference type="SUPFAM" id="SSF56784">
    <property type="entry name" value="HAD-like"/>
    <property type="match status" value="1"/>
</dbReference>
<dbReference type="Proteomes" id="UP000599312">
    <property type="component" value="Unassembled WGS sequence"/>
</dbReference>
<dbReference type="InterPro" id="IPR023214">
    <property type="entry name" value="HAD_sf"/>
</dbReference>
<dbReference type="PANTHER" id="PTHR28181:SF2">
    <property type="entry name" value="PHOSPHORIC MONOESTER HYDROLASE"/>
    <property type="match status" value="1"/>
</dbReference>
<evidence type="ECO:0000313" key="2">
    <source>
        <dbReference type="EMBL" id="MBF9235276.1"/>
    </source>
</evidence>
<dbReference type="Gene3D" id="3.90.1470.20">
    <property type="match status" value="1"/>
</dbReference>
<name>A0A931BPW5_9HYPH</name>
<reference evidence="2" key="1">
    <citation type="submission" date="2020-11" db="EMBL/GenBank/DDBJ databases">
        <authorList>
            <person name="Kim M.K."/>
        </authorList>
    </citation>
    <scope>NUCLEOTIDE SEQUENCE</scope>
    <source>
        <strain evidence="2">BT350</strain>
    </source>
</reference>
<dbReference type="NCBIfam" id="TIGR01489">
    <property type="entry name" value="DKMTPPase-SF"/>
    <property type="match status" value="1"/>
</dbReference>
<sequence length="237" mass="26699">MYLSPHVYIDFDGTISLTDTTDLLLQHFAAPEWQEIEAAWERGEIGSQECMIRQISLLNVSPNELDCWLETIPLDPAFSSFVRFCEQLGFPVTIVSDGLDRTIKTALRRLGLTLPVVANHLEWLGETKWKLGFPFAREGCRSLAGHCKCSSMAETHGRRVLIGDGRSDFCAAERADIVFAKGKLLAHCRATGLQHLPYATFSDLQPTFMRWIADLEATQLRSQLSLTQKDKDHHHAD</sequence>
<dbReference type="EMBL" id="JADQDO010000011">
    <property type="protein sequence ID" value="MBF9235276.1"/>
    <property type="molecule type" value="Genomic_DNA"/>
</dbReference>
<dbReference type="InterPro" id="IPR036412">
    <property type="entry name" value="HAD-like_sf"/>
</dbReference>
<dbReference type="AlphaFoldDB" id="A0A931BPW5"/>
<dbReference type="PANTHER" id="PTHR28181">
    <property type="entry name" value="UPF0655 PROTEIN YCR015C"/>
    <property type="match status" value="1"/>
</dbReference>
<keyword evidence="1 2" id="KW-0378">Hydrolase</keyword>
<dbReference type="EC" id="3.1.3.-" evidence="2"/>
<dbReference type="InterPro" id="IPR006384">
    <property type="entry name" value="HAD_hydro_PyrdxlP_Pase-like"/>
</dbReference>